<name>W6ZJA4_COCMI</name>
<proteinExistence type="inferred from homology"/>
<keyword evidence="3" id="KW-0472">Membrane</keyword>
<dbReference type="eggNOG" id="ENOG502SM2K">
    <property type="taxonomic scope" value="Eukaryota"/>
</dbReference>
<dbReference type="KEGG" id="bor:COCMIDRAFT_1091"/>
<dbReference type="GO" id="GO:0016791">
    <property type="term" value="F:phosphatase activity"/>
    <property type="evidence" value="ECO:0007669"/>
    <property type="project" value="TreeGrafter"/>
</dbReference>
<evidence type="ECO:0000256" key="2">
    <source>
        <dbReference type="SAM" id="MobiDB-lite"/>
    </source>
</evidence>
<gene>
    <name evidence="5" type="ORF">COCMIDRAFT_1091</name>
</gene>
<evidence type="ECO:0000256" key="1">
    <source>
        <dbReference type="ARBA" id="ARBA00005375"/>
    </source>
</evidence>
<dbReference type="InterPro" id="IPR000560">
    <property type="entry name" value="His_Pase_clade-2"/>
</dbReference>
<protein>
    <recommendedName>
        <fullName evidence="7">Phosphoglycerate mutase-like protein</fullName>
    </recommendedName>
</protein>
<dbReference type="PANTHER" id="PTHR11567:SF127">
    <property type="entry name" value="HISTIDINE ACID PHOSPHATASE"/>
    <property type="match status" value="1"/>
</dbReference>
<dbReference type="EMBL" id="KI963925">
    <property type="protein sequence ID" value="EUC50125.1"/>
    <property type="molecule type" value="Genomic_DNA"/>
</dbReference>
<keyword evidence="6" id="KW-1185">Reference proteome</keyword>
<dbReference type="AlphaFoldDB" id="W6ZJA4"/>
<dbReference type="InterPro" id="IPR029033">
    <property type="entry name" value="His_PPase_superfam"/>
</dbReference>
<dbReference type="SUPFAM" id="SSF53254">
    <property type="entry name" value="Phosphoglycerate mutase-like"/>
    <property type="match status" value="1"/>
</dbReference>
<feature type="chain" id="PRO_5004890065" description="Phosphoglycerate mutase-like protein" evidence="4">
    <location>
        <begin position="19"/>
        <end position="586"/>
    </location>
</feature>
<feature type="signal peptide" evidence="4">
    <location>
        <begin position="1"/>
        <end position="18"/>
    </location>
</feature>
<dbReference type="GeneID" id="19119368"/>
<comment type="similarity">
    <text evidence="1">Belongs to the histidine acid phosphatase family.</text>
</comment>
<dbReference type="CDD" id="cd07061">
    <property type="entry name" value="HP_HAP_like"/>
    <property type="match status" value="1"/>
</dbReference>
<feature type="region of interest" description="Disordered" evidence="2">
    <location>
        <begin position="534"/>
        <end position="568"/>
    </location>
</feature>
<dbReference type="OrthoDB" id="258392at2759"/>
<evidence type="ECO:0000313" key="5">
    <source>
        <dbReference type="EMBL" id="EUC50125.1"/>
    </source>
</evidence>
<keyword evidence="3" id="KW-0812">Transmembrane</keyword>
<dbReference type="InterPro" id="IPR050645">
    <property type="entry name" value="Histidine_acid_phosphatase"/>
</dbReference>
<evidence type="ECO:0008006" key="7">
    <source>
        <dbReference type="Google" id="ProtNLM"/>
    </source>
</evidence>
<sequence>MLMRISVIAVASAGLVVAQASSDDSTHHTLASFAFIRTGERTPILRNNTQVLTALGAQQMYTLGENFRTRYIAGDSPNKLGVEHVAGMSVDVIDNDQIRVQTLEKSYLVSSAQAFMQGLYPPNSNSNGTGQVTSRLADGTQVDYPLNGYQYVGIQAAALEDPDSRFVSGSQNCPLAQVAALKFFETEKFKETEAANADLFKKLNIDWLEGTLPEAYFNARSALEISDYIRYQYSHNSSVYKALSANDSDYTGAYDRLGSLADEVAWHLYGNASNLSTDANYQAIGGKTLASSILNSFQLQIADRASPSNSTSPSPRLTFYFGEEDAMIGLISLLNLDSRSPNFKSIPSYASSLIFELFSTTTDQNPSPDTLFVRFSFHNATADAEQLVTYPLFNNSASNTAMSWPDFSRQFSAMAVSGIADWCRTCNSGSLFCWGAEAKKSLDDIPSSSPSSIRELKSRLSPVVGGIIGAVVTLVVAAIVFAIIMVVGGVRVHRPRRSSVDGNGDGAGKGRGLGGFKGVAKLASDADLRLTSEGAAGAKKGHERIGSWELKQKDSGAVEEEESRKSSFERIDGVVAGSRVEPVQRL</sequence>
<dbReference type="PANTHER" id="PTHR11567">
    <property type="entry name" value="ACID PHOSPHATASE-RELATED"/>
    <property type="match status" value="1"/>
</dbReference>
<evidence type="ECO:0000256" key="3">
    <source>
        <dbReference type="SAM" id="Phobius"/>
    </source>
</evidence>
<keyword evidence="4" id="KW-0732">Signal</keyword>
<organism evidence="5 6">
    <name type="scientific">Bipolaris oryzae ATCC 44560</name>
    <dbReference type="NCBI Taxonomy" id="930090"/>
    <lineage>
        <taxon>Eukaryota</taxon>
        <taxon>Fungi</taxon>
        <taxon>Dikarya</taxon>
        <taxon>Ascomycota</taxon>
        <taxon>Pezizomycotina</taxon>
        <taxon>Dothideomycetes</taxon>
        <taxon>Pleosporomycetidae</taxon>
        <taxon>Pleosporales</taxon>
        <taxon>Pleosporineae</taxon>
        <taxon>Pleosporaceae</taxon>
        <taxon>Bipolaris</taxon>
    </lineage>
</organism>
<evidence type="ECO:0000313" key="6">
    <source>
        <dbReference type="Proteomes" id="UP000054032"/>
    </source>
</evidence>
<reference evidence="5 6" key="1">
    <citation type="journal article" date="2013" name="PLoS Genet.">
        <title>Comparative genome structure, secondary metabolite, and effector coding capacity across Cochliobolus pathogens.</title>
        <authorList>
            <person name="Condon B.J."/>
            <person name="Leng Y."/>
            <person name="Wu D."/>
            <person name="Bushley K.E."/>
            <person name="Ohm R.A."/>
            <person name="Otillar R."/>
            <person name="Martin J."/>
            <person name="Schackwitz W."/>
            <person name="Grimwood J."/>
            <person name="MohdZainudin N."/>
            <person name="Xue C."/>
            <person name="Wang R."/>
            <person name="Manning V.A."/>
            <person name="Dhillon B."/>
            <person name="Tu Z.J."/>
            <person name="Steffenson B.J."/>
            <person name="Salamov A."/>
            <person name="Sun H."/>
            <person name="Lowry S."/>
            <person name="LaButti K."/>
            <person name="Han J."/>
            <person name="Copeland A."/>
            <person name="Lindquist E."/>
            <person name="Barry K."/>
            <person name="Schmutz J."/>
            <person name="Baker S.E."/>
            <person name="Ciuffetti L.M."/>
            <person name="Grigoriev I.V."/>
            <person name="Zhong S."/>
            <person name="Turgeon B.G."/>
        </authorList>
    </citation>
    <scope>NUCLEOTIDE SEQUENCE [LARGE SCALE GENOMIC DNA]</scope>
    <source>
        <strain evidence="5 6">ATCC 44560</strain>
    </source>
</reference>
<evidence type="ECO:0000256" key="4">
    <source>
        <dbReference type="SAM" id="SignalP"/>
    </source>
</evidence>
<dbReference type="Gene3D" id="3.40.50.1240">
    <property type="entry name" value="Phosphoglycerate mutase-like"/>
    <property type="match status" value="1"/>
</dbReference>
<dbReference type="Pfam" id="PF00328">
    <property type="entry name" value="His_Phos_2"/>
    <property type="match status" value="1"/>
</dbReference>
<feature type="transmembrane region" description="Helical" evidence="3">
    <location>
        <begin position="463"/>
        <end position="487"/>
    </location>
</feature>
<keyword evidence="3" id="KW-1133">Transmembrane helix</keyword>
<dbReference type="RefSeq" id="XP_007683237.1">
    <property type="nucleotide sequence ID" value="XM_007685047.1"/>
</dbReference>
<dbReference type="Proteomes" id="UP000054032">
    <property type="component" value="Unassembled WGS sequence"/>
</dbReference>
<feature type="compositionally biased region" description="Basic and acidic residues" evidence="2">
    <location>
        <begin position="543"/>
        <end position="568"/>
    </location>
</feature>
<accession>W6ZJA4</accession>
<dbReference type="HOGENOM" id="CLU_023111_0_1_1"/>